<keyword evidence="2 7" id="KW-0813">Transport</keyword>
<comment type="subcellular location">
    <subcellularLocation>
        <location evidence="1 7">Cell membrane</location>
        <topology evidence="1 7">Multi-pass membrane protein</topology>
    </subcellularLocation>
</comment>
<dbReference type="Proteomes" id="UP001595868">
    <property type="component" value="Unassembled WGS sequence"/>
</dbReference>
<dbReference type="Gene3D" id="1.10.3720.10">
    <property type="entry name" value="MetI-like"/>
    <property type="match status" value="1"/>
</dbReference>
<feature type="transmembrane region" description="Helical" evidence="7">
    <location>
        <begin position="170"/>
        <end position="193"/>
    </location>
</feature>
<evidence type="ECO:0000256" key="5">
    <source>
        <dbReference type="ARBA" id="ARBA00022989"/>
    </source>
</evidence>
<name>A0ABV8KPI4_9ACTN</name>
<proteinExistence type="inferred from homology"/>
<evidence type="ECO:0000313" key="10">
    <source>
        <dbReference type="EMBL" id="MFC4107997.1"/>
    </source>
</evidence>
<dbReference type="PANTHER" id="PTHR43386">
    <property type="entry name" value="OLIGOPEPTIDE TRANSPORT SYSTEM PERMEASE PROTEIN APPC"/>
    <property type="match status" value="1"/>
</dbReference>
<keyword evidence="11" id="KW-1185">Reference proteome</keyword>
<keyword evidence="5 7" id="KW-1133">Transmembrane helix</keyword>
<feature type="compositionally biased region" description="Basic and acidic residues" evidence="8">
    <location>
        <begin position="36"/>
        <end position="46"/>
    </location>
</feature>
<evidence type="ECO:0000256" key="7">
    <source>
        <dbReference type="RuleBase" id="RU363032"/>
    </source>
</evidence>
<keyword evidence="6 7" id="KW-0472">Membrane</keyword>
<comment type="caution">
    <text evidence="10">The sequence shown here is derived from an EMBL/GenBank/DDBJ whole genome shotgun (WGS) entry which is preliminary data.</text>
</comment>
<dbReference type="InterPro" id="IPR050366">
    <property type="entry name" value="BP-dependent_transpt_permease"/>
</dbReference>
<dbReference type="PANTHER" id="PTHR43386:SF1">
    <property type="entry name" value="D,D-DIPEPTIDE TRANSPORT SYSTEM PERMEASE PROTEIN DDPC-RELATED"/>
    <property type="match status" value="1"/>
</dbReference>
<gene>
    <name evidence="10" type="ORF">ACFOX0_18955</name>
</gene>
<feature type="transmembrane region" description="Helical" evidence="7">
    <location>
        <begin position="55"/>
        <end position="76"/>
    </location>
</feature>
<feature type="domain" description="ABC transmembrane type-1" evidence="9">
    <location>
        <begin position="121"/>
        <end position="310"/>
    </location>
</feature>
<evidence type="ECO:0000256" key="1">
    <source>
        <dbReference type="ARBA" id="ARBA00004651"/>
    </source>
</evidence>
<reference evidence="11" key="1">
    <citation type="journal article" date="2019" name="Int. J. Syst. Evol. Microbiol.">
        <title>The Global Catalogue of Microorganisms (GCM) 10K type strain sequencing project: providing services to taxonomists for standard genome sequencing and annotation.</title>
        <authorList>
            <consortium name="The Broad Institute Genomics Platform"/>
            <consortium name="The Broad Institute Genome Sequencing Center for Infectious Disease"/>
            <person name="Wu L."/>
            <person name="Ma J."/>
        </authorList>
    </citation>
    <scope>NUCLEOTIDE SEQUENCE [LARGE SCALE GENOMIC DNA]</scope>
    <source>
        <strain evidence="11">2902at01</strain>
    </source>
</reference>
<organism evidence="10 11">
    <name type="scientific">Micromonospora zhanjiangensis</name>
    <dbReference type="NCBI Taxonomy" id="1522057"/>
    <lineage>
        <taxon>Bacteria</taxon>
        <taxon>Bacillati</taxon>
        <taxon>Actinomycetota</taxon>
        <taxon>Actinomycetes</taxon>
        <taxon>Micromonosporales</taxon>
        <taxon>Micromonosporaceae</taxon>
        <taxon>Micromonospora</taxon>
    </lineage>
</organism>
<feature type="region of interest" description="Disordered" evidence="8">
    <location>
        <begin position="1"/>
        <end position="47"/>
    </location>
</feature>
<dbReference type="InterPro" id="IPR035906">
    <property type="entry name" value="MetI-like_sf"/>
</dbReference>
<evidence type="ECO:0000256" key="8">
    <source>
        <dbReference type="SAM" id="MobiDB-lite"/>
    </source>
</evidence>
<feature type="transmembrane region" description="Helical" evidence="7">
    <location>
        <begin position="123"/>
        <end position="149"/>
    </location>
</feature>
<evidence type="ECO:0000313" key="11">
    <source>
        <dbReference type="Proteomes" id="UP001595868"/>
    </source>
</evidence>
<dbReference type="PROSITE" id="PS50928">
    <property type="entry name" value="ABC_TM1"/>
    <property type="match status" value="1"/>
</dbReference>
<comment type="similarity">
    <text evidence="7">Belongs to the binding-protein-dependent transport system permease family.</text>
</comment>
<keyword evidence="4 7" id="KW-0812">Transmembrane</keyword>
<accession>A0ABV8KPI4</accession>
<dbReference type="SUPFAM" id="SSF161098">
    <property type="entry name" value="MetI-like"/>
    <property type="match status" value="1"/>
</dbReference>
<evidence type="ECO:0000259" key="9">
    <source>
        <dbReference type="PROSITE" id="PS50928"/>
    </source>
</evidence>
<dbReference type="InterPro" id="IPR000515">
    <property type="entry name" value="MetI-like"/>
</dbReference>
<protein>
    <submittedName>
        <fullName evidence="10">ABC transporter permease</fullName>
    </submittedName>
</protein>
<dbReference type="EMBL" id="JBHSBN010000012">
    <property type="protein sequence ID" value="MFC4107997.1"/>
    <property type="molecule type" value="Genomic_DNA"/>
</dbReference>
<evidence type="ECO:0000256" key="2">
    <source>
        <dbReference type="ARBA" id="ARBA00022448"/>
    </source>
</evidence>
<evidence type="ECO:0000256" key="6">
    <source>
        <dbReference type="ARBA" id="ARBA00023136"/>
    </source>
</evidence>
<feature type="transmembrane region" description="Helical" evidence="7">
    <location>
        <begin position="289"/>
        <end position="313"/>
    </location>
</feature>
<dbReference type="CDD" id="cd06261">
    <property type="entry name" value="TM_PBP2"/>
    <property type="match status" value="1"/>
</dbReference>
<dbReference type="Pfam" id="PF00528">
    <property type="entry name" value="BPD_transp_1"/>
    <property type="match status" value="1"/>
</dbReference>
<dbReference type="RefSeq" id="WP_377547654.1">
    <property type="nucleotide sequence ID" value="NZ_JBHSBN010000012.1"/>
</dbReference>
<keyword evidence="3" id="KW-1003">Cell membrane</keyword>
<evidence type="ECO:0000256" key="4">
    <source>
        <dbReference type="ARBA" id="ARBA00022692"/>
    </source>
</evidence>
<sequence>MNSFASQAPGTDEAPVPSSPESPLGPVGAAPTGERSTGDRPAEGRTRGRIGRGRIIVSLSVVACYVVAAVIGPILLRYDPVATDLTARLKPPGTRLPDGSLAVFGTDQVGQDLLAQMMQGARVSIMVGAATLLLAGTIGVAAGLVAGYFGGWLDAVLMRLADVQLTFPSILLAILIAAILGPSVLNVIIVLSISNWVTFARVTRSQVLALKERDFVDATRTLGARTWHLVTRSILPAAAAPILVVATVDLGHVILAEASLSFLGLGTPTSTPSWGMTIANGRNYLSNAWWISTIPGIGLAGLLVSLGVLGDALRDRFDPRLRSM</sequence>
<evidence type="ECO:0000256" key="3">
    <source>
        <dbReference type="ARBA" id="ARBA00022475"/>
    </source>
</evidence>